<dbReference type="InterPro" id="IPR011008">
    <property type="entry name" value="Dimeric_a/b-barrel"/>
</dbReference>
<dbReference type="Gene3D" id="3.30.70.100">
    <property type="match status" value="1"/>
</dbReference>
<dbReference type="Proteomes" id="UP000198504">
    <property type="component" value="Unassembled WGS sequence"/>
</dbReference>
<evidence type="ECO:0000313" key="1">
    <source>
        <dbReference type="EMBL" id="SER07353.1"/>
    </source>
</evidence>
<accession>A0A1H9L8M6</accession>
<gene>
    <name evidence="1" type="ORF">SAMN05421756_108194</name>
</gene>
<dbReference type="AlphaFoldDB" id="A0A1H9L8M6"/>
<protein>
    <submittedName>
        <fullName evidence="1">NIPSNAP protein</fullName>
    </submittedName>
</protein>
<evidence type="ECO:0000313" key="2">
    <source>
        <dbReference type="Proteomes" id="UP000198504"/>
    </source>
</evidence>
<name>A0A1H9L8M6_9ACTN</name>
<dbReference type="RefSeq" id="WP_198410239.1">
    <property type="nucleotide sequence ID" value="NZ_FOFA01000008.1"/>
</dbReference>
<dbReference type="STRING" id="1036181.SAMN05421756_108194"/>
<reference evidence="2" key="1">
    <citation type="submission" date="2016-10" db="EMBL/GenBank/DDBJ databases">
        <authorList>
            <person name="Varghese N."/>
            <person name="Submissions S."/>
        </authorList>
    </citation>
    <scope>NUCLEOTIDE SEQUENCE [LARGE SCALE GENOMIC DNA]</scope>
    <source>
        <strain evidence="2">CGMCC 4.6856</strain>
    </source>
</reference>
<keyword evidence="2" id="KW-1185">Reference proteome</keyword>
<dbReference type="EMBL" id="FOFA01000008">
    <property type="protein sequence ID" value="SER07353.1"/>
    <property type="molecule type" value="Genomic_DNA"/>
</dbReference>
<proteinExistence type="predicted"/>
<sequence>MDVIELRQYTLHRGQRDVLVELFDSEFVEPQEAAGIRVLGQFRDLDDDDRFVWFRGFEGMASRGPALAAFYGGPVWRSHRDKANATMVDSDDVLLLRPVRGSSGWCGPPASTFSQAGEPCAPPLLVASIFNIAGSASASRCLRFLTEVVEPLEAAAGVTTVALLETEPRQNNFPALPVREGETVLVRVARYPDVAVHRRLRRALRHAPGWHAFTTCLQGEPDERRLAPTEGSALR</sequence>
<organism evidence="1 2">
    <name type="scientific">Microlunatus flavus</name>
    <dbReference type="NCBI Taxonomy" id="1036181"/>
    <lineage>
        <taxon>Bacteria</taxon>
        <taxon>Bacillati</taxon>
        <taxon>Actinomycetota</taxon>
        <taxon>Actinomycetes</taxon>
        <taxon>Propionibacteriales</taxon>
        <taxon>Propionibacteriaceae</taxon>
        <taxon>Microlunatus</taxon>
    </lineage>
</organism>
<dbReference type="SUPFAM" id="SSF54909">
    <property type="entry name" value="Dimeric alpha+beta barrel"/>
    <property type="match status" value="1"/>
</dbReference>